<protein>
    <submittedName>
        <fullName evidence="1">Uncharacterized protein</fullName>
    </submittedName>
</protein>
<reference evidence="2" key="1">
    <citation type="journal article" date="2011" name="J. Bacteriol.">
        <title>Genome sequences of eight morphologically diverse alphaproteobacteria.</title>
        <authorList>
            <consortium name="US DOE Joint Genome Institute"/>
            <person name="Brown P.J."/>
            <person name="Kysela D.T."/>
            <person name="Buechlein A."/>
            <person name="Hemmerich C."/>
            <person name="Brun Y.V."/>
        </authorList>
    </citation>
    <scope>NUCLEOTIDE SEQUENCE [LARGE SCALE GENOMIC DNA]</scope>
    <source>
        <strain evidence="2">ATCC 51888 / DSM 1869 / NCIB 11706 / TK 0415</strain>
    </source>
</reference>
<proteinExistence type="predicted"/>
<dbReference type="EMBL" id="CP002083">
    <property type="protein sequence ID" value="ADJ23658.1"/>
    <property type="molecule type" value="Genomic_DNA"/>
</dbReference>
<organism evidence="1 2">
    <name type="scientific">Hyphomicrobium denitrificans (strain ATCC 51888 / DSM 1869 / NCIMB 11706 / TK 0415)</name>
    <dbReference type="NCBI Taxonomy" id="582899"/>
    <lineage>
        <taxon>Bacteria</taxon>
        <taxon>Pseudomonadati</taxon>
        <taxon>Pseudomonadota</taxon>
        <taxon>Alphaproteobacteria</taxon>
        <taxon>Hyphomicrobiales</taxon>
        <taxon>Hyphomicrobiaceae</taxon>
        <taxon>Hyphomicrobium</taxon>
    </lineage>
</organism>
<dbReference type="AlphaFoldDB" id="D8JZ56"/>
<evidence type="ECO:0000313" key="1">
    <source>
        <dbReference type="EMBL" id="ADJ23658.1"/>
    </source>
</evidence>
<evidence type="ECO:0000313" key="2">
    <source>
        <dbReference type="Proteomes" id="UP000002033"/>
    </source>
</evidence>
<dbReference type="HOGENOM" id="CLU_3044204_0_0_5"/>
<dbReference type="RefSeq" id="WP_013215817.1">
    <property type="nucleotide sequence ID" value="NC_014313.1"/>
</dbReference>
<dbReference type="Proteomes" id="UP000002033">
    <property type="component" value="Chromosome"/>
</dbReference>
<keyword evidence="2" id="KW-1185">Reference proteome</keyword>
<gene>
    <name evidence="1" type="ordered locus">Hden_1855</name>
</gene>
<sequence precursor="true">MDLEAAYDRNARANKLTRLTMALCFLISGGILLGTLALAAPDPLPASVAASTSR</sequence>
<name>D8JZ56_HYPDA</name>
<accession>D8JZ56</accession>
<dbReference type="KEGG" id="hdn:Hden_1855"/>